<dbReference type="Proteomes" id="UP001374535">
    <property type="component" value="Chromosome 10"/>
</dbReference>
<dbReference type="AlphaFoldDB" id="A0AAQ3MKY3"/>
<accession>A0AAQ3MKY3</accession>
<dbReference type="EMBL" id="CP144691">
    <property type="protein sequence ID" value="WVY93007.1"/>
    <property type="molecule type" value="Genomic_DNA"/>
</dbReference>
<gene>
    <name evidence="1" type="ORF">V8G54_032095</name>
</gene>
<sequence length="110" mass="12867">MANKPTNVEHEDDLTLKVDSILEQLSLLIVQPPSPQQHVSPSPSNVPKGFRRPHMKLEVPKFDENEFIDWILKIFQFFYYHNTPEPKRFQVSFFLYGRTSSQLVPVDVPE</sequence>
<organism evidence="1 2">
    <name type="scientific">Vigna mungo</name>
    <name type="common">Black gram</name>
    <name type="synonym">Phaseolus mungo</name>
    <dbReference type="NCBI Taxonomy" id="3915"/>
    <lineage>
        <taxon>Eukaryota</taxon>
        <taxon>Viridiplantae</taxon>
        <taxon>Streptophyta</taxon>
        <taxon>Embryophyta</taxon>
        <taxon>Tracheophyta</taxon>
        <taxon>Spermatophyta</taxon>
        <taxon>Magnoliopsida</taxon>
        <taxon>eudicotyledons</taxon>
        <taxon>Gunneridae</taxon>
        <taxon>Pentapetalae</taxon>
        <taxon>rosids</taxon>
        <taxon>fabids</taxon>
        <taxon>Fabales</taxon>
        <taxon>Fabaceae</taxon>
        <taxon>Papilionoideae</taxon>
        <taxon>50 kb inversion clade</taxon>
        <taxon>NPAAA clade</taxon>
        <taxon>indigoferoid/millettioid clade</taxon>
        <taxon>Phaseoleae</taxon>
        <taxon>Vigna</taxon>
    </lineage>
</organism>
<proteinExistence type="predicted"/>
<evidence type="ECO:0000313" key="2">
    <source>
        <dbReference type="Proteomes" id="UP001374535"/>
    </source>
</evidence>
<evidence type="ECO:0000313" key="1">
    <source>
        <dbReference type="EMBL" id="WVY93007.1"/>
    </source>
</evidence>
<keyword evidence="2" id="KW-1185">Reference proteome</keyword>
<name>A0AAQ3MKY3_VIGMU</name>
<reference evidence="1 2" key="1">
    <citation type="journal article" date="2023" name="Life. Sci Alliance">
        <title>Evolutionary insights into 3D genome organization and epigenetic landscape of Vigna mungo.</title>
        <authorList>
            <person name="Junaid A."/>
            <person name="Singh B."/>
            <person name="Bhatia S."/>
        </authorList>
    </citation>
    <scope>NUCLEOTIDE SEQUENCE [LARGE SCALE GENOMIC DNA]</scope>
    <source>
        <strain evidence="1">Urdbean</strain>
    </source>
</reference>
<protein>
    <submittedName>
        <fullName evidence="1">Uncharacterized protein</fullName>
    </submittedName>
</protein>